<comment type="similarity">
    <text evidence="1">Belongs to the nitrile hydratase subunit alpha family.</text>
</comment>
<dbReference type="NCBIfam" id="TIGR01323">
    <property type="entry name" value="nitrile_alph"/>
    <property type="match status" value="1"/>
</dbReference>
<evidence type="ECO:0000256" key="1">
    <source>
        <dbReference type="ARBA" id="ARBA00009363"/>
    </source>
</evidence>
<dbReference type="RefSeq" id="WP_346094177.1">
    <property type="nucleotide sequence ID" value="NZ_BAABKS010000087.1"/>
</dbReference>
<dbReference type="EC" id="4.2.1.84" evidence="2"/>
<name>A0ABW3VH05_9PSEU</name>
<dbReference type="InterPro" id="IPR023900">
    <property type="entry name" value="CN_Hdrtase_asu/SCN_Hdrlase_gsu"/>
</dbReference>
<comment type="caution">
    <text evidence="7">The sequence shown here is derived from an EMBL/GenBank/DDBJ whole genome shotgun (WGS) entry which is preliminary data.</text>
</comment>
<comment type="catalytic activity">
    <reaction evidence="5">
        <text>an aliphatic primary amide = an aliphatic nitrile + H2O</text>
        <dbReference type="Rhea" id="RHEA:12673"/>
        <dbReference type="ChEBI" id="CHEBI:15377"/>
        <dbReference type="ChEBI" id="CHEBI:65285"/>
        <dbReference type="ChEBI" id="CHEBI:80291"/>
        <dbReference type="EC" id="4.2.1.84"/>
    </reaction>
</comment>
<evidence type="ECO:0000313" key="7">
    <source>
        <dbReference type="EMBL" id="MFD1233374.1"/>
    </source>
</evidence>
<evidence type="ECO:0000256" key="4">
    <source>
        <dbReference type="ARBA" id="ARBA00023239"/>
    </source>
</evidence>
<proteinExistence type="inferred from homology"/>
<dbReference type="Pfam" id="PF02979">
    <property type="entry name" value="NHase_alpha"/>
    <property type="match status" value="1"/>
</dbReference>
<dbReference type="InterPro" id="IPR004232">
    <property type="entry name" value="CN_Hdrtase_a/SCN_Hdrlase_g"/>
</dbReference>
<gene>
    <name evidence="7" type="primary">nthA</name>
    <name evidence="7" type="ORF">ACFQ34_08780</name>
</gene>
<keyword evidence="8" id="KW-1185">Reference proteome</keyword>
<accession>A0ABW3VH05</accession>
<dbReference type="InterPro" id="IPR036648">
    <property type="entry name" value="CN_Hdrase_a/SCN_Hdrase_g_sf"/>
</dbReference>
<reference evidence="8" key="1">
    <citation type="journal article" date="2019" name="Int. J. Syst. Evol. Microbiol.">
        <title>The Global Catalogue of Microorganisms (GCM) 10K type strain sequencing project: providing services to taxonomists for standard genome sequencing and annotation.</title>
        <authorList>
            <consortium name="The Broad Institute Genomics Platform"/>
            <consortium name="The Broad Institute Genome Sequencing Center for Infectious Disease"/>
            <person name="Wu L."/>
            <person name="Ma J."/>
        </authorList>
    </citation>
    <scope>NUCLEOTIDE SEQUENCE [LARGE SCALE GENOMIC DNA]</scope>
    <source>
        <strain evidence="8">CCUG 49018</strain>
    </source>
</reference>
<evidence type="ECO:0000256" key="3">
    <source>
        <dbReference type="ARBA" id="ARBA00022723"/>
    </source>
</evidence>
<keyword evidence="3" id="KW-0479">Metal-binding</keyword>
<feature type="domain" description="Nitrile hydratase alpha/Thiocyanate hydrolase gamma" evidence="6">
    <location>
        <begin position="15"/>
        <end position="200"/>
    </location>
</feature>
<evidence type="ECO:0000256" key="5">
    <source>
        <dbReference type="ARBA" id="ARBA00044877"/>
    </source>
</evidence>
<dbReference type="PIRSF" id="PIRSF001426">
    <property type="entry name" value="NHase_alpha"/>
    <property type="match status" value="1"/>
</dbReference>
<keyword evidence="4 7" id="KW-0456">Lyase</keyword>
<dbReference type="Gene3D" id="3.90.330.10">
    <property type="entry name" value="Nitrile hydratase alpha /Thiocyanate hydrolase gamma"/>
    <property type="match status" value="1"/>
</dbReference>
<sequence>MTERFSYPDDREAASAAQVRALEALLIEKGVISGQTVDKVLGYFESEMTPLNGRRIVARAWVDPAFSDRLVADTPKAVAELDLPVGMAGAEGEHLAAVRNEPGVHNVVICTLCSCFPWPVLGLPPYWYKDPVFRARAAREPRVVLTELGVPLDDDTEVRVWDSSGHSRWFVVPQRPAGTDGMTEDELAELVTTEAMMGVALASAPGAGTR</sequence>
<dbReference type="Proteomes" id="UP001597182">
    <property type="component" value="Unassembled WGS sequence"/>
</dbReference>
<protein>
    <recommendedName>
        <fullName evidence="2">nitrile hydratase</fullName>
        <ecNumber evidence="2">4.2.1.84</ecNumber>
    </recommendedName>
</protein>
<organism evidence="7 8">
    <name type="scientific">Pseudonocardia benzenivorans</name>
    <dbReference type="NCBI Taxonomy" id="228005"/>
    <lineage>
        <taxon>Bacteria</taxon>
        <taxon>Bacillati</taxon>
        <taxon>Actinomycetota</taxon>
        <taxon>Actinomycetes</taxon>
        <taxon>Pseudonocardiales</taxon>
        <taxon>Pseudonocardiaceae</taxon>
        <taxon>Pseudonocardia</taxon>
    </lineage>
</organism>
<dbReference type="SUPFAM" id="SSF56209">
    <property type="entry name" value="Nitrile hydratase alpha chain"/>
    <property type="match status" value="1"/>
</dbReference>
<evidence type="ECO:0000256" key="2">
    <source>
        <dbReference type="ARBA" id="ARBA00013079"/>
    </source>
</evidence>
<evidence type="ECO:0000259" key="6">
    <source>
        <dbReference type="Pfam" id="PF02979"/>
    </source>
</evidence>
<dbReference type="EMBL" id="JBHTMB010000061">
    <property type="protein sequence ID" value="MFD1233374.1"/>
    <property type="molecule type" value="Genomic_DNA"/>
</dbReference>
<evidence type="ECO:0000313" key="8">
    <source>
        <dbReference type="Proteomes" id="UP001597182"/>
    </source>
</evidence>
<dbReference type="InterPro" id="IPR018141">
    <property type="entry name" value="Nitrile_hydratase_asu"/>
</dbReference>
<dbReference type="GO" id="GO:0018822">
    <property type="term" value="F:nitrile hydratase activity"/>
    <property type="evidence" value="ECO:0007669"/>
    <property type="project" value="UniProtKB-EC"/>
</dbReference>